<feature type="domain" description="VWFA" evidence="2">
    <location>
        <begin position="39"/>
        <end position="214"/>
    </location>
</feature>
<dbReference type="InterPro" id="IPR036465">
    <property type="entry name" value="vWFA_dom_sf"/>
</dbReference>
<evidence type="ECO:0000259" key="2">
    <source>
        <dbReference type="PROSITE" id="PS50234"/>
    </source>
</evidence>
<evidence type="ECO:0000256" key="1">
    <source>
        <dbReference type="SAM" id="SignalP"/>
    </source>
</evidence>
<dbReference type="EMBL" id="FUYB01000002">
    <property type="protein sequence ID" value="SKA69740.1"/>
    <property type="molecule type" value="Genomic_DNA"/>
</dbReference>
<gene>
    <name evidence="3" type="ORF">SAMN02745130_00565</name>
</gene>
<accession>A0A1T4VXK1</accession>
<dbReference type="AlphaFoldDB" id="A0A1T4VXK1"/>
<name>A0A1T4VXK1_9GAMM</name>
<organism evidence="3 4">
    <name type="scientific">Thiothrix eikelboomii</name>
    <dbReference type="NCBI Taxonomy" id="92487"/>
    <lineage>
        <taxon>Bacteria</taxon>
        <taxon>Pseudomonadati</taxon>
        <taxon>Pseudomonadota</taxon>
        <taxon>Gammaproteobacteria</taxon>
        <taxon>Thiotrichales</taxon>
        <taxon>Thiotrichaceae</taxon>
        <taxon>Thiothrix</taxon>
    </lineage>
</organism>
<keyword evidence="4" id="KW-1185">Reference proteome</keyword>
<dbReference type="OrthoDB" id="9783818at2"/>
<feature type="chain" id="PRO_5012504575" evidence="1">
    <location>
        <begin position="21"/>
        <end position="397"/>
    </location>
</feature>
<dbReference type="RefSeq" id="WP_159448555.1">
    <property type="nucleotide sequence ID" value="NZ_FUYB01000002.1"/>
</dbReference>
<dbReference type="STRING" id="92487.SAMN02745130_00565"/>
<keyword evidence="1" id="KW-0732">Signal</keyword>
<dbReference type="Pfam" id="PF00092">
    <property type="entry name" value="VWA"/>
    <property type="match status" value="1"/>
</dbReference>
<reference evidence="3 4" key="1">
    <citation type="submission" date="2017-02" db="EMBL/GenBank/DDBJ databases">
        <authorList>
            <person name="Peterson S.W."/>
        </authorList>
    </citation>
    <scope>NUCLEOTIDE SEQUENCE [LARGE SCALE GENOMIC DNA]</scope>
    <source>
        <strain evidence="3 4">ATCC 49788</strain>
    </source>
</reference>
<protein>
    <submittedName>
        <fullName evidence="3">von Willebrand factor type A domain-containing protein</fullName>
    </submittedName>
</protein>
<sequence length="397" mass="42853">MLRILIGAALTVALTSVLLANETTSPAPNPAATTLPRQTTVLILDGSNSMWGQINGVNKIVTARESIRTLLESAEGNIEFGLLTYGSKGTQAGCADFNLAIKPENYDLVKLLKEVYKLNPKGRSPIAASLKEAAKHLPTENAHILLVSDGLESCKGDPCATAKALVDANPSLQIDVVGFRADKEAQLECIAENGHGAFVVATDTERLKTLLAGVQAKAVTITEAAQPTRTPIDKKSQPGSVELNILAEGNPEPLRANYSIYHPDGTNVVNFSARTQVTEYLPPGEYRIKAIWQNIEKSENVRIHSGKATPLTFNIGPTGEIAVNAFNKDQQAVAVNYALYTAKGEFISRHVLQDAIKTRLAVGEYRVKAILDKSSLETKLKVTQDSVINYSFNFTDK</sequence>
<dbReference type="Proteomes" id="UP000190460">
    <property type="component" value="Unassembled WGS sequence"/>
</dbReference>
<dbReference type="InterPro" id="IPR002035">
    <property type="entry name" value="VWF_A"/>
</dbReference>
<evidence type="ECO:0000313" key="4">
    <source>
        <dbReference type="Proteomes" id="UP000190460"/>
    </source>
</evidence>
<evidence type="ECO:0000313" key="3">
    <source>
        <dbReference type="EMBL" id="SKA69740.1"/>
    </source>
</evidence>
<dbReference type="Gene3D" id="3.40.50.410">
    <property type="entry name" value="von Willebrand factor, type A domain"/>
    <property type="match status" value="1"/>
</dbReference>
<dbReference type="SUPFAM" id="SSF53300">
    <property type="entry name" value="vWA-like"/>
    <property type="match status" value="1"/>
</dbReference>
<proteinExistence type="predicted"/>
<feature type="signal peptide" evidence="1">
    <location>
        <begin position="1"/>
        <end position="20"/>
    </location>
</feature>
<dbReference type="PROSITE" id="PS50234">
    <property type="entry name" value="VWFA"/>
    <property type="match status" value="1"/>
</dbReference>
<dbReference type="SMART" id="SM00327">
    <property type="entry name" value="VWA"/>
    <property type="match status" value="1"/>
</dbReference>